<protein>
    <submittedName>
        <fullName evidence="2">Uncharacterized protein</fullName>
    </submittedName>
</protein>
<keyword evidence="1" id="KW-0812">Transmembrane</keyword>
<name>A0A015K555_RHIIW</name>
<dbReference type="SMR" id="A0A015K555"/>
<sequence>MSTHDSPTLAEIFKRLDVEAAERKKRIHLKEMKMDFIKVIIGLLGTILLTTYAIYFPEDYKFVEKLGIIWNFIYLDILNINY</sequence>
<evidence type="ECO:0000313" key="2">
    <source>
        <dbReference type="EMBL" id="EXX74725.1"/>
    </source>
</evidence>
<keyword evidence="3" id="KW-1185">Reference proteome</keyword>
<dbReference type="AlphaFoldDB" id="A0A015K555"/>
<keyword evidence="1" id="KW-1133">Transmembrane helix</keyword>
<dbReference type="EMBL" id="JEMT01012736">
    <property type="protein sequence ID" value="EXX74725.1"/>
    <property type="molecule type" value="Genomic_DNA"/>
</dbReference>
<dbReference type="OrthoDB" id="2380862at2759"/>
<reference evidence="2 3" key="1">
    <citation type="submission" date="2014-02" db="EMBL/GenBank/DDBJ databases">
        <title>Single nucleus genome sequencing reveals high similarity among nuclei of an endomycorrhizal fungus.</title>
        <authorList>
            <person name="Lin K."/>
            <person name="Geurts R."/>
            <person name="Zhang Z."/>
            <person name="Limpens E."/>
            <person name="Saunders D.G."/>
            <person name="Mu D."/>
            <person name="Pang E."/>
            <person name="Cao H."/>
            <person name="Cha H."/>
            <person name="Lin T."/>
            <person name="Zhou Q."/>
            <person name="Shang Y."/>
            <person name="Li Y."/>
            <person name="Ivanov S."/>
            <person name="Sharma T."/>
            <person name="Velzen R.V."/>
            <person name="Ruijter N.D."/>
            <person name="Aanen D.K."/>
            <person name="Win J."/>
            <person name="Kamoun S."/>
            <person name="Bisseling T."/>
            <person name="Huang S."/>
        </authorList>
    </citation>
    <scope>NUCLEOTIDE SEQUENCE [LARGE SCALE GENOMIC DNA]</scope>
    <source>
        <strain evidence="3">DAOM197198w</strain>
    </source>
</reference>
<dbReference type="HOGENOM" id="CLU_2623241_0_0_1"/>
<gene>
    <name evidence="2" type="ORF">RirG_048470</name>
</gene>
<comment type="caution">
    <text evidence="2">The sequence shown here is derived from an EMBL/GenBank/DDBJ whole genome shotgun (WGS) entry which is preliminary data.</text>
</comment>
<feature type="transmembrane region" description="Helical" evidence="1">
    <location>
        <begin position="36"/>
        <end position="56"/>
    </location>
</feature>
<keyword evidence="1" id="KW-0472">Membrane</keyword>
<evidence type="ECO:0000256" key="1">
    <source>
        <dbReference type="SAM" id="Phobius"/>
    </source>
</evidence>
<proteinExistence type="predicted"/>
<evidence type="ECO:0000313" key="3">
    <source>
        <dbReference type="Proteomes" id="UP000022910"/>
    </source>
</evidence>
<organism evidence="2 3">
    <name type="scientific">Rhizophagus irregularis (strain DAOM 197198w)</name>
    <name type="common">Glomus intraradices</name>
    <dbReference type="NCBI Taxonomy" id="1432141"/>
    <lineage>
        <taxon>Eukaryota</taxon>
        <taxon>Fungi</taxon>
        <taxon>Fungi incertae sedis</taxon>
        <taxon>Mucoromycota</taxon>
        <taxon>Glomeromycotina</taxon>
        <taxon>Glomeromycetes</taxon>
        <taxon>Glomerales</taxon>
        <taxon>Glomeraceae</taxon>
        <taxon>Rhizophagus</taxon>
    </lineage>
</organism>
<dbReference type="Proteomes" id="UP000022910">
    <property type="component" value="Unassembled WGS sequence"/>
</dbReference>
<accession>A0A015K555</accession>